<organism evidence="1 2">
    <name type="scientific">Sinorhizobium phage phiM7</name>
    <dbReference type="NCBI Taxonomy" id="1647403"/>
    <lineage>
        <taxon>Viruses</taxon>
        <taxon>Duplodnaviria</taxon>
        <taxon>Heunggongvirae</taxon>
        <taxon>Uroviricota</taxon>
        <taxon>Caudoviricetes</taxon>
        <taxon>Emdodecavirus</taxon>
        <taxon>Emdodecavirus M7</taxon>
    </lineage>
</organism>
<proteinExistence type="predicted"/>
<dbReference type="Proteomes" id="UP000221947">
    <property type="component" value="Segment"/>
</dbReference>
<protein>
    <submittedName>
        <fullName evidence="1">Uncharacterized protein</fullName>
    </submittedName>
</protein>
<gene>
    <name evidence="1" type="ORF">PHIM7_239</name>
</gene>
<evidence type="ECO:0000313" key="2">
    <source>
        <dbReference type="Proteomes" id="UP000221947"/>
    </source>
</evidence>
<evidence type="ECO:0000313" key="1">
    <source>
        <dbReference type="EMBL" id="AKF12784.1"/>
    </source>
</evidence>
<reference evidence="1 2" key="1">
    <citation type="submission" date="2015-04" db="EMBL/GenBank/DDBJ databases">
        <authorList>
            <person name="Schouten J.T."/>
            <person name="Crockett J.T."/>
            <person name="Hodson T.S."/>
            <person name="Hyde J.R."/>
            <person name="Smith T.A."/>
            <person name="Merrill B.D."/>
            <person name="Crook M.B."/>
            <person name="Griffitts J.S."/>
            <person name="Burnett S.H."/>
            <person name="Grose J.H."/>
            <person name="Breakwell D.P."/>
        </authorList>
    </citation>
    <scope>NUCLEOTIDE SEQUENCE [LARGE SCALE GENOMIC DNA]</scope>
</reference>
<keyword evidence="2" id="KW-1185">Reference proteome</keyword>
<name>A0A0F6WBP0_9CAUD</name>
<sequence length="68" mass="7775">MTELIEEIARAHASIAGMEWLFDECKLNPEMDESLTYYSRYITEAQELVRRCPSIAKAMSMLQSGTTI</sequence>
<accession>A0A0F6WBP0</accession>
<dbReference type="EMBL" id="KR052480">
    <property type="protein sequence ID" value="AKF12784.1"/>
    <property type="molecule type" value="Genomic_DNA"/>
</dbReference>